<dbReference type="Proteomes" id="UP000000503">
    <property type="component" value="Chromosome"/>
</dbReference>
<evidence type="ECO:0000313" key="2">
    <source>
        <dbReference type="Proteomes" id="UP000000503"/>
    </source>
</evidence>
<dbReference type="STRING" id="744872.Spica_2492"/>
<keyword evidence="2" id="KW-1185">Reference proteome</keyword>
<dbReference type="HOGENOM" id="CLU_2157249_0_0_12"/>
<dbReference type="AlphaFoldDB" id="F8F4F0"/>
<organism evidence="1 2">
    <name type="scientific">Gracilinema caldarium (strain ATCC 51460 / DSM 7334 / H1)</name>
    <name type="common">Treponema caldarium</name>
    <dbReference type="NCBI Taxonomy" id="744872"/>
    <lineage>
        <taxon>Bacteria</taxon>
        <taxon>Pseudomonadati</taxon>
        <taxon>Spirochaetota</taxon>
        <taxon>Spirochaetia</taxon>
        <taxon>Spirochaetales</taxon>
        <taxon>Breznakiellaceae</taxon>
        <taxon>Gracilinema</taxon>
    </lineage>
</organism>
<dbReference type="RefSeq" id="WP_013969876.1">
    <property type="nucleotide sequence ID" value="NC_015732.1"/>
</dbReference>
<gene>
    <name evidence="1" type="ordered locus">Spica_2492</name>
</gene>
<proteinExistence type="predicted"/>
<evidence type="ECO:0000313" key="1">
    <source>
        <dbReference type="EMBL" id="AEJ20597.1"/>
    </source>
</evidence>
<name>F8F4F0_GRAC1</name>
<dbReference type="EMBL" id="CP002868">
    <property type="protein sequence ID" value="AEJ20597.1"/>
    <property type="molecule type" value="Genomic_DNA"/>
</dbReference>
<reference evidence="2" key="1">
    <citation type="journal article" date="2013" name="Stand. Genomic Sci.">
        <title>Genome sequence of the thermophilic fresh-water bacterium Spirochaeta caldaria type strain (H1(T)), reclassification of Spirochaeta caldaria, Spirochaeta stenostrepta, and Spirochaeta zuelzerae in the genus Treponema as Treponema caldaria comb. nov., Treponema stenostrepta comb. nov., and Treponema zuelzerae comb. nov., and emendation of the genus Treponema.</title>
        <authorList>
            <person name="Abt B."/>
            <person name="Goker M."/>
            <person name="Scheuner C."/>
            <person name="Han C."/>
            <person name="Lu M."/>
            <person name="Misra M."/>
            <person name="Lapidus A."/>
            <person name="Nolan M."/>
            <person name="Lucas S."/>
            <person name="Hammon N."/>
            <person name="Deshpande S."/>
            <person name="Cheng J.F."/>
            <person name="Tapia R."/>
            <person name="Goodwin L.A."/>
            <person name="Pitluck S."/>
            <person name="Liolios K."/>
            <person name="Pagani I."/>
            <person name="Ivanova N."/>
            <person name="Mavromatis K."/>
            <person name="Mikhailova N."/>
            <person name="Huntemann M."/>
            <person name="Pati A."/>
            <person name="Chen A."/>
            <person name="Palaniappan K."/>
            <person name="Land M."/>
            <person name="Hauser L."/>
            <person name="Jeffries C.D."/>
            <person name="Rohde M."/>
            <person name="Spring S."/>
            <person name="Gronow S."/>
            <person name="Detter J.C."/>
            <person name="Bristow J."/>
            <person name="Eisen J.A."/>
            <person name="Markowitz V."/>
            <person name="Hugenholtz P."/>
            <person name="Kyrpides N.C."/>
            <person name="Woyke T."/>
            <person name="Klenk H.P."/>
        </authorList>
    </citation>
    <scope>NUCLEOTIDE SEQUENCE</scope>
    <source>
        <strain evidence="2">ATCC 51460 / DSM 7334 / H1</strain>
    </source>
</reference>
<dbReference type="KEGG" id="scd:Spica_2492"/>
<accession>F8F4F0</accession>
<sequence length="111" mass="12197">MNTIEIYGYAAQEICSGCEGHCGDGACQPGIKKTTETLVEEFTYLLKKAGIPAETYFYEATNENLVRNADVHRVLSMADLAPAIVLNGKLLFFGGFSPEGLVEEVKKRINY</sequence>
<protein>
    <submittedName>
        <fullName evidence="1">Uncharacterized protein</fullName>
    </submittedName>
</protein>